<dbReference type="GO" id="GO:0044010">
    <property type="term" value="P:single-species biofilm formation"/>
    <property type="evidence" value="ECO:0007669"/>
    <property type="project" value="TreeGrafter"/>
</dbReference>
<dbReference type="SUPFAM" id="SSF53448">
    <property type="entry name" value="Nucleotide-diphospho-sugar transferases"/>
    <property type="match status" value="1"/>
</dbReference>
<organism evidence="2 3">
    <name type="scientific">Granulimonas faecalis</name>
    <dbReference type="NCBI Taxonomy" id="2894155"/>
    <lineage>
        <taxon>Bacteria</taxon>
        <taxon>Bacillati</taxon>
        <taxon>Actinomycetota</taxon>
        <taxon>Coriobacteriia</taxon>
        <taxon>Coriobacteriales</taxon>
        <taxon>Kribbibacteriaceae</taxon>
        <taxon>Granulimonas</taxon>
    </lineage>
</organism>
<dbReference type="RefSeq" id="WP_265591037.1">
    <property type="nucleotide sequence ID" value="NZ_BQKC01000001.1"/>
</dbReference>
<evidence type="ECO:0000313" key="3">
    <source>
        <dbReference type="Proteomes" id="UP001055025"/>
    </source>
</evidence>
<name>A0AAV5B785_9ACTN</name>
<comment type="caution">
    <text evidence="2">The sequence shown here is derived from an EMBL/GenBank/DDBJ whole genome shotgun (WGS) entry which is preliminary data.</text>
</comment>
<dbReference type="InterPro" id="IPR029044">
    <property type="entry name" value="Nucleotide-diphossugar_trans"/>
</dbReference>
<reference evidence="2" key="1">
    <citation type="journal article" date="2022" name="Int. J. Syst. Evol. Microbiol.">
        <title>Granulimonas faecalis gen. nov., sp. nov., and Leptogranulimonas caecicola gen. nov., sp. nov., novel lactate-producing Atopobiaceae bacteria isolated from mouse intestines, and an emended description of the family Atopobiaceae.</title>
        <authorList>
            <person name="Morinaga K."/>
            <person name="Kusada H."/>
            <person name="Sakamoto S."/>
            <person name="Murakami T."/>
            <person name="Toyoda A."/>
            <person name="Mori H."/>
            <person name="Meng X.Y."/>
            <person name="Takashino M."/>
            <person name="Murotomi K."/>
            <person name="Tamaki H."/>
        </authorList>
    </citation>
    <scope>NUCLEOTIDE SEQUENCE</scope>
    <source>
        <strain evidence="2">OPF53</strain>
    </source>
</reference>
<dbReference type="AlphaFoldDB" id="A0AAV5B785"/>
<proteinExistence type="predicted"/>
<sequence>MSAISLVLPTLNGESELPGLLETLGAQTRPAGEIVVVDSSSDDNTCEVAASYPGVRVVRIARDEFNHGLTRDFALRQTTGDYVAFMTQDAVPANGRYLENLVAPLDKDPLVALVSGRQLPKPDARRFEQLVREFNYPAESNVRTIEDLPRLGIKTYFASDVCSCYRRSAYLEVGGFDEVETNEDMLMAARLLKAGYKVAYAAEAEVYHSHNLTPKEQYRRNRAVGAFLAAYDGELDVPDEVGEGSRLAKSVLGAVLREGRPVEAMAFAADCAARLAGNRMGRSRCHG</sequence>
<dbReference type="EMBL" id="BQKC01000001">
    <property type="protein sequence ID" value="GJM56114.1"/>
    <property type="molecule type" value="Genomic_DNA"/>
</dbReference>
<dbReference type="PANTHER" id="PTHR43685:SF13">
    <property type="entry name" value="O ANTIGEN BIOSYNTHESIS RHAMNOSYLTRANSFERASE RFBN"/>
    <property type="match status" value="1"/>
</dbReference>
<evidence type="ECO:0000313" key="2">
    <source>
        <dbReference type="EMBL" id="GJM56114.1"/>
    </source>
</evidence>
<protein>
    <submittedName>
        <fullName evidence="2">Biofilm formation protein PslC</fullName>
    </submittedName>
</protein>
<dbReference type="PANTHER" id="PTHR43685">
    <property type="entry name" value="GLYCOSYLTRANSFERASE"/>
    <property type="match status" value="1"/>
</dbReference>
<dbReference type="Pfam" id="PF00535">
    <property type="entry name" value="Glycos_transf_2"/>
    <property type="match status" value="1"/>
</dbReference>
<accession>A0AAV5B785</accession>
<evidence type="ECO:0000259" key="1">
    <source>
        <dbReference type="Pfam" id="PF00535"/>
    </source>
</evidence>
<feature type="domain" description="Glycosyltransferase 2-like" evidence="1">
    <location>
        <begin position="5"/>
        <end position="172"/>
    </location>
</feature>
<dbReference type="Gene3D" id="3.90.550.10">
    <property type="entry name" value="Spore Coat Polysaccharide Biosynthesis Protein SpsA, Chain A"/>
    <property type="match status" value="1"/>
</dbReference>
<gene>
    <name evidence="2" type="primary">pslC</name>
    <name evidence="2" type="ORF">ATOP_17690</name>
</gene>
<keyword evidence="3" id="KW-1185">Reference proteome</keyword>
<dbReference type="InterPro" id="IPR001173">
    <property type="entry name" value="Glyco_trans_2-like"/>
</dbReference>
<dbReference type="Proteomes" id="UP001055025">
    <property type="component" value="Unassembled WGS sequence"/>
</dbReference>
<dbReference type="InterPro" id="IPR050834">
    <property type="entry name" value="Glycosyltransf_2"/>
</dbReference>